<dbReference type="EMBL" id="JACXWA010000007">
    <property type="protein sequence ID" value="MBD3869809.1"/>
    <property type="molecule type" value="Genomic_DNA"/>
</dbReference>
<gene>
    <name evidence="1" type="ORF">IFJ97_00445</name>
</gene>
<evidence type="ECO:0000313" key="2">
    <source>
        <dbReference type="Proteomes" id="UP000598633"/>
    </source>
</evidence>
<organism evidence="1 2">
    <name type="scientific">Candidatus Sulfomarinibacter kjeldsenii</name>
    <dbReference type="NCBI Taxonomy" id="2885994"/>
    <lineage>
        <taxon>Bacteria</taxon>
        <taxon>Pseudomonadati</taxon>
        <taxon>Acidobacteriota</taxon>
        <taxon>Thermoanaerobaculia</taxon>
        <taxon>Thermoanaerobaculales</taxon>
        <taxon>Candidatus Sulfomarinibacteraceae</taxon>
        <taxon>Candidatus Sulfomarinibacter</taxon>
    </lineage>
</organism>
<name>A0A8J7CFQ6_9BACT</name>
<accession>A0A8J7CFQ6</accession>
<evidence type="ECO:0000313" key="1">
    <source>
        <dbReference type="EMBL" id="MBD3869809.1"/>
    </source>
</evidence>
<dbReference type="Proteomes" id="UP000598633">
    <property type="component" value="Unassembled WGS sequence"/>
</dbReference>
<protein>
    <submittedName>
        <fullName evidence="1">Uncharacterized protein</fullName>
    </submittedName>
</protein>
<dbReference type="AlphaFoldDB" id="A0A8J7CFQ6"/>
<comment type="caution">
    <text evidence="1">The sequence shown here is derived from an EMBL/GenBank/DDBJ whole genome shotgun (WGS) entry which is preliminary data.</text>
</comment>
<reference evidence="1 2" key="1">
    <citation type="submission" date="2020-08" db="EMBL/GenBank/DDBJ databases">
        <title>Acidobacteriota in marine sediments use diverse sulfur dissimilation pathways.</title>
        <authorList>
            <person name="Wasmund K."/>
        </authorList>
    </citation>
    <scope>NUCLEOTIDE SEQUENCE [LARGE SCALE GENOMIC DNA]</scope>
    <source>
        <strain evidence="1">MAG AM3-A</strain>
    </source>
</reference>
<sequence>MTDSLSPPLARWDGLHLVLDLDHVERHLNESIAARDELRDLSLRGEGDALAAEVTVVWKGVPARVGLEVAEIRLRHRHLGFRLRKIRALGGIPVPRTAVTLALQALKNPILSVFSGDGIVVADLREWLPQELRLEVLTVQGTRRSLHLWFGSGSLANLPGKGPRLLPAKTETD</sequence>
<proteinExistence type="predicted"/>